<feature type="region of interest" description="Disordered" evidence="1">
    <location>
        <begin position="249"/>
        <end position="318"/>
    </location>
</feature>
<dbReference type="InterPro" id="IPR015943">
    <property type="entry name" value="WD40/YVTN_repeat-like_dom_sf"/>
</dbReference>
<organism evidence="2 3">
    <name type="scientific">Cladophialophora yegresii CBS 114405</name>
    <dbReference type="NCBI Taxonomy" id="1182544"/>
    <lineage>
        <taxon>Eukaryota</taxon>
        <taxon>Fungi</taxon>
        <taxon>Dikarya</taxon>
        <taxon>Ascomycota</taxon>
        <taxon>Pezizomycotina</taxon>
        <taxon>Eurotiomycetes</taxon>
        <taxon>Chaetothyriomycetidae</taxon>
        <taxon>Chaetothyriales</taxon>
        <taxon>Herpotrichiellaceae</taxon>
        <taxon>Cladophialophora</taxon>
    </lineage>
</organism>
<proteinExistence type="predicted"/>
<dbReference type="Gene3D" id="2.130.10.10">
    <property type="entry name" value="YVTN repeat-like/Quinoprotein amine dehydrogenase"/>
    <property type="match status" value="1"/>
</dbReference>
<comment type="caution">
    <text evidence="2">The sequence shown here is derived from an EMBL/GenBank/DDBJ whole genome shotgun (WGS) entry which is preliminary data.</text>
</comment>
<accession>W9W8R0</accession>
<gene>
    <name evidence="2" type="ORF">A1O7_05069</name>
</gene>
<protein>
    <submittedName>
        <fullName evidence="2">Uncharacterized protein</fullName>
    </submittedName>
</protein>
<dbReference type="EMBL" id="AMGW01000003">
    <property type="protein sequence ID" value="EXJ60916.1"/>
    <property type="molecule type" value="Genomic_DNA"/>
</dbReference>
<evidence type="ECO:0000256" key="1">
    <source>
        <dbReference type="SAM" id="MobiDB-lite"/>
    </source>
</evidence>
<feature type="compositionally biased region" description="Polar residues" evidence="1">
    <location>
        <begin position="272"/>
        <end position="284"/>
    </location>
</feature>
<evidence type="ECO:0000313" key="2">
    <source>
        <dbReference type="EMBL" id="EXJ60916.1"/>
    </source>
</evidence>
<dbReference type="AlphaFoldDB" id="W9W8R0"/>
<dbReference type="GeneID" id="19179654"/>
<feature type="compositionally biased region" description="Polar residues" evidence="1">
    <location>
        <begin position="483"/>
        <end position="492"/>
    </location>
</feature>
<evidence type="ECO:0000313" key="3">
    <source>
        <dbReference type="Proteomes" id="UP000019473"/>
    </source>
</evidence>
<dbReference type="OrthoDB" id="4157229at2759"/>
<feature type="compositionally biased region" description="Pro residues" evidence="1">
    <location>
        <begin position="299"/>
        <end position="309"/>
    </location>
</feature>
<dbReference type="Proteomes" id="UP000019473">
    <property type="component" value="Unassembled WGS sequence"/>
</dbReference>
<feature type="region of interest" description="Disordered" evidence="1">
    <location>
        <begin position="469"/>
        <end position="492"/>
    </location>
</feature>
<dbReference type="VEuPathDB" id="FungiDB:A1O7_05069"/>
<keyword evidence="3" id="KW-1185">Reference proteome</keyword>
<dbReference type="RefSeq" id="XP_007757269.1">
    <property type="nucleotide sequence ID" value="XM_007759079.1"/>
</dbReference>
<sequence length="728" mass="80093">MAECYYQVNANTYQSGSNSSSGSTSRFSESTASSHDLRMILDKWKELGTQLQVSVNTNAPDESQALSSFVDFVDAVEPGPPSSADPIEQILSWTGQDLSVPILGGILNIRPSVYSKICQELRLRNALVFDTRGDLQNIFNQLTAQIQSWVPQAGVGEVFDSPSQHDVYILECGELHPIGYDMFMDHINGQAREALRSGQNVIDHDLYFQCPFHESPAPYVRKARRVTPLSEISRALQIIINSPVAVNEHPASAGDVSEDLEFSNNEPEHVENSNGSTTSRVVSSHQHENTTSPTTSTPVPTPDAPPLVRPPTTSRATMRSRALTTLGRWINSTHIRSQSESATTPYMSELCHALSPDGSNLIVWSRHRICRKPLANDTWSQEQFLDHILLAATGTNHFAAVSQGTGGYQLSLYDATGGPAGESMMRLERCPRSLCFSHDGSKLAVGTGSEVRIISTSLADWARRYRSYSSVPPSTGEEPDRGSPNQLHQDTWNGQGLHSQALSFSPDRKQLLVATQYGHEECTICLWLYDLGPRADRRTLPPYPFAKTLRMISSDAGLTAIPCFHKGGQTTYIVCRAAAHHRQPRVERIMPPARGGGPRPRESEQITGRELFIDRVHTAIPILGEAPRFLLTNESNEIYLVRRTDNGRAWGAECVPVHLPRRPAPEDGGGWRVSVAAFSASNITTFYISQGQGHLIRYDASRSPQEHLEHVSLDAFNPGGVDIAAEAT</sequence>
<dbReference type="HOGENOM" id="CLU_013597_0_0_1"/>
<reference evidence="2 3" key="1">
    <citation type="submission" date="2013-03" db="EMBL/GenBank/DDBJ databases">
        <title>The Genome Sequence of Cladophialophora yegresii CBS 114405.</title>
        <authorList>
            <consortium name="The Broad Institute Genomics Platform"/>
            <person name="Cuomo C."/>
            <person name="de Hoog S."/>
            <person name="Gorbushina A."/>
            <person name="Walker B."/>
            <person name="Young S.K."/>
            <person name="Zeng Q."/>
            <person name="Gargeya S."/>
            <person name="Fitzgerald M."/>
            <person name="Haas B."/>
            <person name="Abouelleil A."/>
            <person name="Allen A.W."/>
            <person name="Alvarado L."/>
            <person name="Arachchi H.M."/>
            <person name="Berlin A.M."/>
            <person name="Chapman S.B."/>
            <person name="Gainer-Dewar J."/>
            <person name="Goldberg J."/>
            <person name="Griggs A."/>
            <person name="Gujja S."/>
            <person name="Hansen M."/>
            <person name="Howarth C."/>
            <person name="Imamovic A."/>
            <person name="Ireland A."/>
            <person name="Larimer J."/>
            <person name="McCowan C."/>
            <person name="Murphy C."/>
            <person name="Pearson M."/>
            <person name="Poon T.W."/>
            <person name="Priest M."/>
            <person name="Roberts A."/>
            <person name="Saif S."/>
            <person name="Shea T."/>
            <person name="Sisk P."/>
            <person name="Sykes S."/>
            <person name="Wortman J."/>
            <person name="Nusbaum C."/>
            <person name="Birren B."/>
        </authorList>
    </citation>
    <scope>NUCLEOTIDE SEQUENCE [LARGE SCALE GENOMIC DNA]</scope>
    <source>
        <strain evidence="2 3">CBS 114405</strain>
    </source>
</reference>
<dbReference type="SUPFAM" id="SSF82171">
    <property type="entry name" value="DPP6 N-terminal domain-like"/>
    <property type="match status" value="1"/>
</dbReference>
<name>W9W8R0_9EURO</name>